<dbReference type="InterPro" id="IPR012338">
    <property type="entry name" value="Beta-lactam/transpept-like"/>
</dbReference>
<dbReference type="InterPro" id="IPR045155">
    <property type="entry name" value="Beta-lactam_cat"/>
</dbReference>
<proteinExistence type="predicted"/>
<evidence type="ECO:0000259" key="2">
    <source>
        <dbReference type="Pfam" id="PF13354"/>
    </source>
</evidence>
<gene>
    <name evidence="3" type="ORF">ACFFIO_16725</name>
</gene>
<keyword evidence="4" id="KW-1185">Reference proteome</keyword>
<sequence length="327" mass="33849">MSRVPAVRALRLGDIPAAYPQLRFAVRFSDGRESSHDAGARHPLAGTGTLVLAAAVARLAESDPELLGERLTLTADHRRTSRTGTLRRMDSELQLTVDDALSLIVGTGDGACLQAVLELLAVRGVDLLDVARTLVTGWDLADTEITGFEPEAGVTTPADLCTALSRLPQRVLGWMGQVFEPAGLASALPGFGPRTVPHHTVAGWEPASALSGEPTEDLSRTGFASALVLPGADGNAGGDADRNASRNGNGNADRGTGRKVDGTVGAESGAVVAAYLPPLHRDGTAVTPLEVATAFGTLGLSVWRDWTGLGHPPSTPLAPPQSTPQST</sequence>
<dbReference type="SUPFAM" id="SSF56601">
    <property type="entry name" value="beta-lactamase/transpeptidase-like"/>
    <property type="match status" value="1"/>
</dbReference>
<dbReference type="Pfam" id="PF13354">
    <property type="entry name" value="Beta-lactamase2"/>
    <property type="match status" value="1"/>
</dbReference>
<feature type="region of interest" description="Disordered" evidence="1">
    <location>
        <begin position="234"/>
        <end position="262"/>
    </location>
</feature>
<evidence type="ECO:0000313" key="3">
    <source>
        <dbReference type="EMBL" id="MFC0250155.1"/>
    </source>
</evidence>
<protein>
    <submittedName>
        <fullName evidence="3">Serine hydrolase</fullName>
    </submittedName>
</protein>
<feature type="region of interest" description="Disordered" evidence="1">
    <location>
        <begin position="307"/>
        <end position="327"/>
    </location>
</feature>
<dbReference type="RefSeq" id="WP_378043606.1">
    <property type="nucleotide sequence ID" value="NZ_JBHLWH010000047.1"/>
</dbReference>
<reference evidence="3 4" key="1">
    <citation type="submission" date="2024-09" db="EMBL/GenBank/DDBJ databases">
        <authorList>
            <person name="Sun Q."/>
            <person name="Mori K."/>
        </authorList>
    </citation>
    <scope>NUCLEOTIDE SEQUENCE [LARGE SCALE GENOMIC DNA]</scope>
    <source>
        <strain evidence="3 4">CCM 7609</strain>
    </source>
</reference>
<name>A0ABV6F9E8_9MICC</name>
<evidence type="ECO:0000313" key="4">
    <source>
        <dbReference type="Proteomes" id="UP001589766"/>
    </source>
</evidence>
<dbReference type="Gene3D" id="3.40.710.10">
    <property type="entry name" value="DD-peptidase/beta-lactamase superfamily"/>
    <property type="match status" value="1"/>
</dbReference>
<organism evidence="3 4">
    <name type="scientific">Citricoccus parietis</name>
    <dbReference type="NCBI Taxonomy" id="592307"/>
    <lineage>
        <taxon>Bacteria</taxon>
        <taxon>Bacillati</taxon>
        <taxon>Actinomycetota</taxon>
        <taxon>Actinomycetes</taxon>
        <taxon>Micrococcales</taxon>
        <taxon>Micrococcaceae</taxon>
        <taxon>Citricoccus</taxon>
    </lineage>
</organism>
<dbReference type="GO" id="GO:0016787">
    <property type="term" value="F:hydrolase activity"/>
    <property type="evidence" value="ECO:0007669"/>
    <property type="project" value="UniProtKB-KW"/>
</dbReference>
<accession>A0ABV6F9E8</accession>
<dbReference type="Proteomes" id="UP001589766">
    <property type="component" value="Unassembled WGS sequence"/>
</dbReference>
<keyword evidence="3" id="KW-0378">Hydrolase</keyword>
<comment type="caution">
    <text evidence="3">The sequence shown here is derived from an EMBL/GenBank/DDBJ whole genome shotgun (WGS) entry which is preliminary data.</text>
</comment>
<evidence type="ECO:0000256" key="1">
    <source>
        <dbReference type="SAM" id="MobiDB-lite"/>
    </source>
</evidence>
<dbReference type="EMBL" id="JBHLWH010000047">
    <property type="protein sequence ID" value="MFC0250155.1"/>
    <property type="molecule type" value="Genomic_DNA"/>
</dbReference>
<feature type="compositionally biased region" description="Pro residues" evidence="1">
    <location>
        <begin position="313"/>
        <end position="327"/>
    </location>
</feature>
<feature type="domain" description="Beta-lactamase class A catalytic" evidence="2">
    <location>
        <begin position="28"/>
        <end position="169"/>
    </location>
</feature>